<dbReference type="Gene3D" id="2.30.110.10">
    <property type="entry name" value="Electron Transport, Fmn-binding Protein, Chain A"/>
    <property type="match status" value="1"/>
</dbReference>
<proteinExistence type="predicted"/>
<gene>
    <name evidence="2" type="ORF">SAMN05443550_112116</name>
</gene>
<dbReference type="Proteomes" id="UP000198850">
    <property type="component" value="Unassembled WGS sequence"/>
</dbReference>
<dbReference type="InterPro" id="IPR052917">
    <property type="entry name" value="Stress-Dev_Protein"/>
</dbReference>
<sequence length="170" mass="19285">MFSRKTFDMKNEKNIEILKRKIEEVRICIFTTLSAKDEFSSRPMATAKVEEDGSIWFFTNEYSPKSAEISKDNQITLGYSSPSDNTYITVNGKAELVDDRVRKEAYFSAPVKAWFPDGIEDPRLILIKVTPESAEYWNGTSSKIVLAFSLLKAIVTGEQPDAGKHDKINF</sequence>
<dbReference type="PANTHER" id="PTHR34818">
    <property type="entry name" value="PROTEIN BLI-3"/>
    <property type="match status" value="1"/>
</dbReference>
<dbReference type="EMBL" id="FNRA01000012">
    <property type="protein sequence ID" value="SEB15159.1"/>
    <property type="molecule type" value="Genomic_DNA"/>
</dbReference>
<name>A0A1H4H002_9SPHI</name>
<accession>A0A1H4H002</accession>
<protein>
    <submittedName>
        <fullName evidence="2">General stress protein 26</fullName>
    </submittedName>
</protein>
<keyword evidence="3" id="KW-1185">Reference proteome</keyword>
<evidence type="ECO:0000313" key="2">
    <source>
        <dbReference type="EMBL" id="SEB15159.1"/>
    </source>
</evidence>
<dbReference type="SUPFAM" id="SSF50475">
    <property type="entry name" value="FMN-binding split barrel"/>
    <property type="match status" value="1"/>
</dbReference>
<dbReference type="STRING" id="425514.SAMN05443550_112116"/>
<organism evidence="2 3">
    <name type="scientific">Pedobacter hartonius</name>
    <dbReference type="NCBI Taxonomy" id="425514"/>
    <lineage>
        <taxon>Bacteria</taxon>
        <taxon>Pseudomonadati</taxon>
        <taxon>Bacteroidota</taxon>
        <taxon>Sphingobacteriia</taxon>
        <taxon>Sphingobacteriales</taxon>
        <taxon>Sphingobacteriaceae</taxon>
        <taxon>Pedobacter</taxon>
    </lineage>
</organism>
<dbReference type="PANTHER" id="PTHR34818:SF1">
    <property type="entry name" value="PROTEIN BLI-3"/>
    <property type="match status" value="1"/>
</dbReference>
<evidence type="ECO:0000259" key="1">
    <source>
        <dbReference type="Pfam" id="PF16242"/>
    </source>
</evidence>
<dbReference type="Pfam" id="PF16242">
    <property type="entry name" value="Pyrid_ox_like"/>
    <property type="match status" value="1"/>
</dbReference>
<dbReference type="InterPro" id="IPR012349">
    <property type="entry name" value="Split_barrel_FMN-bd"/>
</dbReference>
<evidence type="ECO:0000313" key="3">
    <source>
        <dbReference type="Proteomes" id="UP000198850"/>
    </source>
</evidence>
<dbReference type="InterPro" id="IPR038725">
    <property type="entry name" value="YdaG_split_barrel_FMN-bd"/>
</dbReference>
<dbReference type="AlphaFoldDB" id="A0A1H4H002"/>
<feature type="domain" description="General stress protein FMN-binding split barrel" evidence="1">
    <location>
        <begin position="15"/>
        <end position="161"/>
    </location>
</feature>
<reference evidence="2 3" key="1">
    <citation type="submission" date="2016-10" db="EMBL/GenBank/DDBJ databases">
        <authorList>
            <person name="de Groot N.N."/>
        </authorList>
    </citation>
    <scope>NUCLEOTIDE SEQUENCE [LARGE SCALE GENOMIC DNA]</scope>
    <source>
        <strain evidence="2 3">DSM 19033</strain>
    </source>
</reference>